<feature type="compositionally biased region" description="Basic and acidic residues" evidence="1">
    <location>
        <begin position="178"/>
        <end position="193"/>
    </location>
</feature>
<dbReference type="EMBL" id="CP134185">
    <property type="protein sequence ID" value="WPA98056.1"/>
    <property type="molecule type" value="Genomic_DNA"/>
</dbReference>
<keyword evidence="3" id="KW-1185">Reference proteome</keyword>
<name>A0ABZ0NET7_CERBT</name>
<evidence type="ECO:0000256" key="1">
    <source>
        <dbReference type="SAM" id="MobiDB-lite"/>
    </source>
</evidence>
<dbReference type="Proteomes" id="UP001302367">
    <property type="component" value="Chromosome 2"/>
</dbReference>
<accession>A0ABZ0NET7</accession>
<evidence type="ECO:0000313" key="3">
    <source>
        <dbReference type="Proteomes" id="UP001302367"/>
    </source>
</evidence>
<proteinExistence type="predicted"/>
<protein>
    <submittedName>
        <fullName evidence="2">Uncharacterized protein</fullName>
    </submittedName>
</protein>
<sequence>MTKPAKTKKIEKQKPLVAFGPPETDAIFNQKWLLKLVSHLHTWPGFVFSWSAAAMPGWCRIGCQLIVDFTAARKERRIPREGPVAIGVDYWPTYPVRDSPTHPLNAVFWIGQLIEEMTALWTFDPRFRMYGLLSAQITAVIDQVDSARAKGMLPPKPGHAALEYLRDRLVQQVLEEAKGRWDKNAPQSEKERAVASIEGPS</sequence>
<evidence type="ECO:0000313" key="2">
    <source>
        <dbReference type="EMBL" id="WPA98056.1"/>
    </source>
</evidence>
<organism evidence="2 3">
    <name type="scientific">Cercospora beticola</name>
    <name type="common">Sugarbeet leaf spot fungus</name>
    <dbReference type="NCBI Taxonomy" id="122368"/>
    <lineage>
        <taxon>Eukaryota</taxon>
        <taxon>Fungi</taxon>
        <taxon>Dikarya</taxon>
        <taxon>Ascomycota</taxon>
        <taxon>Pezizomycotina</taxon>
        <taxon>Dothideomycetes</taxon>
        <taxon>Dothideomycetidae</taxon>
        <taxon>Mycosphaerellales</taxon>
        <taxon>Mycosphaerellaceae</taxon>
        <taxon>Cercospora</taxon>
    </lineage>
</organism>
<dbReference type="RefSeq" id="XP_065458359.1">
    <property type="nucleotide sequence ID" value="XM_065602287.1"/>
</dbReference>
<feature type="region of interest" description="Disordered" evidence="1">
    <location>
        <begin position="178"/>
        <end position="201"/>
    </location>
</feature>
<dbReference type="GeneID" id="90643880"/>
<reference evidence="2 3" key="1">
    <citation type="submission" date="2023-09" db="EMBL/GenBank/DDBJ databases">
        <title>Complete-Gapless Cercospora beticola genome.</title>
        <authorList>
            <person name="Wyatt N.A."/>
            <person name="Spanner R.E."/>
            <person name="Bolton M.D."/>
        </authorList>
    </citation>
    <scope>NUCLEOTIDE SEQUENCE [LARGE SCALE GENOMIC DNA]</scope>
    <source>
        <strain evidence="2">Cb09-40</strain>
    </source>
</reference>
<gene>
    <name evidence="2" type="ORF">RHO25_002667</name>
</gene>